<keyword evidence="2" id="KW-0479">Metal-binding</keyword>
<comment type="cofactor">
    <cofactor evidence="1">
        <name>Mg(2+)</name>
        <dbReference type="ChEBI" id="CHEBI:18420"/>
    </cofactor>
</comment>
<dbReference type="InterPro" id="IPR036412">
    <property type="entry name" value="HAD-like_sf"/>
</dbReference>
<keyword evidence="3" id="KW-0460">Magnesium</keyword>
<dbReference type="InterPro" id="IPR023214">
    <property type="entry name" value="HAD_sf"/>
</dbReference>
<evidence type="ECO:0000313" key="7">
    <source>
        <dbReference type="Proteomes" id="UP000664859"/>
    </source>
</evidence>
<dbReference type="GO" id="GO:0046872">
    <property type="term" value="F:metal ion binding"/>
    <property type="evidence" value="ECO:0007669"/>
    <property type="project" value="UniProtKB-KW"/>
</dbReference>
<name>A0A835ZE39_9STRA</name>
<evidence type="ECO:0000256" key="4">
    <source>
        <dbReference type="ARBA" id="ARBA00023277"/>
    </source>
</evidence>
<dbReference type="NCBIfam" id="TIGR01509">
    <property type="entry name" value="HAD-SF-IA-v3"/>
    <property type="match status" value="1"/>
</dbReference>
<keyword evidence="7" id="KW-1185">Reference proteome</keyword>
<dbReference type="EMBL" id="JAFCMP010000031">
    <property type="protein sequence ID" value="KAG5190634.1"/>
    <property type="molecule type" value="Genomic_DNA"/>
</dbReference>
<dbReference type="PANTHER" id="PTHR46193:SF18">
    <property type="entry name" value="HEXITOL PHOSPHATASE B"/>
    <property type="match status" value="1"/>
</dbReference>
<gene>
    <name evidence="6" type="ORF">JKP88DRAFT_232047</name>
</gene>
<dbReference type="SFLD" id="SFLDS00003">
    <property type="entry name" value="Haloacid_Dehalogenase"/>
    <property type="match status" value="1"/>
</dbReference>
<dbReference type="InterPro" id="IPR051600">
    <property type="entry name" value="Beta-PGM-like"/>
</dbReference>
<evidence type="ECO:0000313" key="6">
    <source>
        <dbReference type="EMBL" id="KAG5190634.1"/>
    </source>
</evidence>
<dbReference type="InterPro" id="IPR023198">
    <property type="entry name" value="PGP-like_dom2"/>
</dbReference>
<dbReference type="SFLD" id="SFLDG01129">
    <property type="entry name" value="C1.5:_HAD__Beta-PGM__Phosphata"/>
    <property type="match status" value="1"/>
</dbReference>
<dbReference type="OrthoDB" id="40579at2759"/>
<evidence type="ECO:0000256" key="2">
    <source>
        <dbReference type="ARBA" id="ARBA00022723"/>
    </source>
</evidence>
<evidence type="ECO:0000256" key="5">
    <source>
        <dbReference type="SAM" id="SignalP"/>
    </source>
</evidence>
<evidence type="ECO:0000256" key="1">
    <source>
        <dbReference type="ARBA" id="ARBA00001946"/>
    </source>
</evidence>
<dbReference type="SUPFAM" id="SSF56784">
    <property type="entry name" value="HAD-like"/>
    <property type="match status" value="1"/>
</dbReference>
<evidence type="ECO:0000256" key="3">
    <source>
        <dbReference type="ARBA" id="ARBA00022842"/>
    </source>
</evidence>
<dbReference type="CDD" id="cd07505">
    <property type="entry name" value="HAD_BPGM-like"/>
    <property type="match status" value="1"/>
</dbReference>
<dbReference type="Gene3D" id="1.10.150.240">
    <property type="entry name" value="Putative phosphatase, domain 2"/>
    <property type="match status" value="1"/>
</dbReference>
<dbReference type="Proteomes" id="UP000664859">
    <property type="component" value="Unassembled WGS sequence"/>
</dbReference>
<protein>
    <submittedName>
        <fullName evidence="6">HAD-like domain-containing protein</fullName>
    </submittedName>
</protein>
<accession>A0A835ZE39</accession>
<dbReference type="PANTHER" id="PTHR46193">
    <property type="entry name" value="6-PHOSPHOGLUCONATE PHOSPHATASE"/>
    <property type="match status" value="1"/>
</dbReference>
<organism evidence="6 7">
    <name type="scientific">Tribonema minus</name>
    <dbReference type="NCBI Taxonomy" id="303371"/>
    <lineage>
        <taxon>Eukaryota</taxon>
        <taxon>Sar</taxon>
        <taxon>Stramenopiles</taxon>
        <taxon>Ochrophyta</taxon>
        <taxon>PX clade</taxon>
        <taxon>Xanthophyceae</taxon>
        <taxon>Tribonematales</taxon>
        <taxon>Tribonemataceae</taxon>
        <taxon>Tribonema</taxon>
    </lineage>
</organism>
<feature type="signal peptide" evidence="5">
    <location>
        <begin position="1"/>
        <end position="18"/>
    </location>
</feature>
<dbReference type="GO" id="GO:0003824">
    <property type="term" value="F:catalytic activity"/>
    <property type="evidence" value="ECO:0007669"/>
    <property type="project" value="UniProtKB-ARBA"/>
</dbReference>
<feature type="chain" id="PRO_5032509349" evidence="5">
    <location>
        <begin position="19"/>
        <end position="298"/>
    </location>
</feature>
<keyword evidence="5" id="KW-0732">Signal</keyword>
<reference evidence="6" key="1">
    <citation type="submission" date="2021-02" db="EMBL/GenBank/DDBJ databases">
        <title>First Annotated Genome of the Yellow-green Alga Tribonema minus.</title>
        <authorList>
            <person name="Mahan K.M."/>
        </authorList>
    </citation>
    <scope>NUCLEOTIDE SEQUENCE</scope>
    <source>
        <strain evidence="6">UTEX B ZZ1240</strain>
    </source>
</reference>
<dbReference type="Gene3D" id="3.40.50.1000">
    <property type="entry name" value="HAD superfamily/HAD-like"/>
    <property type="match status" value="1"/>
</dbReference>
<proteinExistence type="predicted"/>
<comment type="caution">
    <text evidence="6">The sequence shown here is derived from an EMBL/GenBank/DDBJ whole genome shotgun (WGS) entry which is preliminary data.</text>
</comment>
<sequence>MILATSTARISLLVTVLASSVCSGVAFLPPCAKAVSQAGMTPRLHATDAAATATEAPAQPSPAHIKGCLFDMDGTLVDSDELHFEAYRDIILEMRPDHNGGKPIDKAWYKEWMSGNSNAVITARLFPDMPLAQQEEMWDRKEALYRRISTAMAPLPGLARLLEWCDLEDDDKARIATIIVTNAPRLDARHTMEVLGIHERFGNTVVIGAECARAKPHPEPYLEGLRRLGLAARDCIAFEDSLNGCRSATAAGLFTVGVTTGLDEAALRGAGAGVCIADFTDERLWALLGAQMIFADVK</sequence>
<dbReference type="AlphaFoldDB" id="A0A835ZE39"/>
<dbReference type="InterPro" id="IPR006439">
    <property type="entry name" value="HAD-SF_hydro_IA"/>
</dbReference>
<keyword evidence="4" id="KW-0119">Carbohydrate metabolism</keyword>
<dbReference type="Pfam" id="PF00702">
    <property type="entry name" value="Hydrolase"/>
    <property type="match status" value="1"/>
</dbReference>